<dbReference type="HOGENOM" id="CLU_2094054_0_0_3"/>
<dbReference type="AlphaFoldDB" id="K9WH27"/>
<dbReference type="KEGG" id="mic:Mic7113_3790"/>
<dbReference type="EMBL" id="CP003630">
    <property type="protein sequence ID" value="AFZ19508.1"/>
    <property type="molecule type" value="Genomic_DNA"/>
</dbReference>
<dbReference type="Proteomes" id="UP000010471">
    <property type="component" value="Chromosome"/>
</dbReference>
<organism evidence="1 2">
    <name type="scientific">Allocoleopsis franciscana PCC 7113</name>
    <dbReference type="NCBI Taxonomy" id="1173027"/>
    <lineage>
        <taxon>Bacteria</taxon>
        <taxon>Bacillati</taxon>
        <taxon>Cyanobacteriota</taxon>
        <taxon>Cyanophyceae</taxon>
        <taxon>Coleofasciculales</taxon>
        <taxon>Coleofasciculaceae</taxon>
        <taxon>Allocoleopsis</taxon>
        <taxon>Allocoleopsis franciscana</taxon>
    </lineage>
</organism>
<proteinExistence type="predicted"/>
<reference evidence="1 2" key="1">
    <citation type="submission" date="2012-06" db="EMBL/GenBank/DDBJ databases">
        <title>Finished chromosome of genome of Microcoleus sp. PCC 7113.</title>
        <authorList>
            <consortium name="US DOE Joint Genome Institute"/>
            <person name="Gugger M."/>
            <person name="Coursin T."/>
            <person name="Rippka R."/>
            <person name="Tandeau De Marsac N."/>
            <person name="Huntemann M."/>
            <person name="Wei C.-L."/>
            <person name="Han J."/>
            <person name="Detter J.C."/>
            <person name="Han C."/>
            <person name="Tapia R."/>
            <person name="Chen A."/>
            <person name="Kyrpides N."/>
            <person name="Mavromatis K."/>
            <person name="Markowitz V."/>
            <person name="Szeto E."/>
            <person name="Ivanova N."/>
            <person name="Pagani I."/>
            <person name="Pati A."/>
            <person name="Goodwin L."/>
            <person name="Nordberg H.P."/>
            <person name="Cantor M.N."/>
            <person name="Hua S.X."/>
            <person name="Woyke T."/>
            <person name="Kerfeld C.A."/>
        </authorList>
    </citation>
    <scope>NUCLEOTIDE SEQUENCE [LARGE SCALE GENOMIC DNA]</scope>
    <source>
        <strain evidence="1 2">PCC 7113</strain>
    </source>
</reference>
<dbReference type="PATRIC" id="fig|1173027.3.peg.4171"/>
<evidence type="ECO:0000313" key="1">
    <source>
        <dbReference type="EMBL" id="AFZ19508.1"/>
    </source>
</evidence>
<dbReference type="STRING" id="1173027.Mic7113_3790"/>
<name>K9WH27_9CYAN</name>
<evidence type="ECO:0000313" key="2">
    <source>
        <dbReference type="Proteomes" id="UP000010471"/>
    </source>
</evidence>
<gene>
    <name evidence="1" type="ORF">Mic7113_3790</name>
</gene>
<keyword evidence="2" id="KW-1185">Reference proteome</keyword>
<sequence>MRFEMGLCRCEVVIKGLLAKSLVRKLAPFGVGMAVTGSIGGVLVFPNHYVDASPCCTDANAATPTASPEASEDIKNPESNIQDVLEAGYLEQSPAKIPTLSFREGLLTLIRGRQLF</sequence>
<accession>K9WH27</accession>
<protein>
    <submittedName>
        <fullName evidence="1">Uncharacterized protein</fullName>
    </submittedName>
</protein>